<dbReference type="PROSITE" id="PS50011">
    <property type="entry name" value="PROTEIN_KINASE_DOM"/>
    <property type="match status" value="1"/>
</dbReference>
<feature type="region of interest" description="Disordered" evidence="4">
    <location>
        <begin position="487"/>
        <end position="536"/>
    </location>
</feature>
<dbReference type="Pfam" id="PF00069">
    <property type="entry name" value="Pkinase"/>
    <property type="match status" value="1"/>
</dbReference>
<dbReference type="InterPro" id="IPR000719">
    <property type="entry name" value="Prot_kinase_dom"/>
</dbReference>
<evidence type="ECO:0008006" key="9">
    <source>
        <dbReference type="Google" id="ProtNLM"/>
    </source>
</evidence>
<feature type="region of interest" description="Disordered" evidence="4">
    <location>
        <begin position="596"/>
        <end position="659"/>
    </location>
</feature>
<dbReference type="SUPFAM" id="SSF49879">
    <property type="entry name" value="SMAD/FHA domain"/>
    <property type="match status" value="1"/>
</dbReference>
<dbReference type="Gene3D" id="2.60.200.20">
    <property type="match status" value="1"/>
</dbReference>
<name>A0AAE8SVR7_9PEZI</name>
<feature type="domain" description="FHA" evidence="5">
    <location>
        <begin position="42"/>
        <end position="94"/>
    </location>
</feature>
<organism evidence="7 8">
    <name type="scientific">Cephalotrichum gorgonifer</name>
    <dbReference type="NCBI Taxonomy" id="2041049"/>
    <lineage>
        <taxon>Eukaryota</taxon>
        <taxon>Fungi</taxon>
        <taxon>Dikarya</taxon>
        <taxon>Ascomycota</taxon>
        <taxon>Pezizomycotina</taxon>
        <taxon>Sordariomycetes</taxon>
        <taxon>Hypocreomycetidae</taxon>
        <taxon>Microascales</taxon>
        <taxon>Microascaceae</taxon>
        <taxon>Cephalotrichum</taxon>
    </lineage>
</organism>
<dbReference type="InterPro" id="IPR008984">
    <property type="entry name" value="SMAD_FHA_dom_sf"/>
</dbReference>
<comment type="catalytic activity">
    <reaction evidence="3">
        <text>L-seryl-[protein] + ATP = O-phospho-L-seryl-[protein] + ADP + H(+)</text>
        <dbReference type="Rhea" id="RHEA:17989"/>
        <dbReference type="Rhea" id="RHEA-COMP:9863"/>
        <dbReference type="Rhea" id="RHEA-COMP:11604"/>
        <dbReference type="ChEBI" id="CHEBI:15378"/>
        <dbReference type="ChEBI" id="CHEBI:29999"/>
        <dbReference type="ChEBI" id="CHEBI:30616"/>
        <dbReference type="ChEBI" id="CHEBI:83421"/>
        <dbReference type="ChEBI" id="CHEBI:456216"/>
        <dbReference type="EC" id="2.7.11.1"/>
    </reaction>
</comment>
<dbReference type="PANTHER" id="PTHR44167">
    <property type="entry name" value="OVARIAN-SPECIFIC SERINE/THREONINE-PROTEIN KINASE LOK-RELATED"/>
    <property type="match status" value="1"/>
</dbReference>
<evidence type="ECO:0000259" key="6">
    <source>
        <dbReference type="PROSITE" id="PS50011"/>
    </source>
</evidence>
<evidence type="ECO:0000313" key="8">
    <source>
        <dbReference type="Proteomes" id="UP001187682"/>
    </source>
</evidence>
<feature type="compositionally biased region" description="Low complexity" evidence="4">
    <location>
        <begin position="489"/>
        <end position="502"/>
    </location>
</feature>
<evidence type="ECO:0000256" key="3">
    <source>
        <dbReference type="ARBA" id="ARBA00048679"/>
    </source>
</evidence>
<proteinExistence type="inferred from homology"/>
<comment type="catalytic activity">
    <reaction evidence="2">
        <text>L-threonyl-[protein] + ATP = O-phospho-L-threonyl-[protein] + ADP + H(+)</text>
        <dbReference type="Rhea" id="RHEA:46608"/>
        <dbReference type="Rhea" id="RHEA-COMP:11060"/>
        <dbReference type="Rhea" id="RHEA-COMP:11605"/>
        <dbReference type="ChEBI" id="CHEBI:15378"/>
        <dbReference type="ChEBI" id="CHEBI:30013"/>
        <dbReference type="ChEBI" id="CHEBI:30616"/>
        <dbReference type="ChEBI" id="CHEBI:61977"/>
        <dbReference type="ChEBI" id="CHEBI:456216"/>
        <dbReference type="EC" id="2.7.11.1"/>
    </reaction>
</comment>
<dbReference type="Proteomes" id="UP001187682">
    <property type="component" value="Unassembled WGS sequence"/>
</dbReference>
<comment type="caution">
    <text evidence="7">The sequence shown here is derived from an EMBL/GenBank/DDBJ whole genome shotgun (WGS) entry which is preliminary data.</text>
</comment>
<dbReference type="GO" id="GO:0004674">
    <property type="term" value="F:protein serine/threonine kinase activity"/>
    <property type="evidence" value="ECO:0007669"/>
    <property type="project" value="UniProtKB-EC"/>
</dbReference>
<evidence type="ECO:0000256" key="2">
    <source>
        <dbReference type="ARBA" id="ARBA00047899"/>
    </source>
</evidence>
<dbReference type="InterPro" id="IPR008271">
    <property type="entry name" value="Ser/Thr_kinase_AS"/>
</dbReference>
<dbReference type="Gene3D" id="1.10.510.10">
    <property type="entry name" value="Transferase(Phosphotransferase) domain 1"/>
    <property type="match status" value="1"/>
</dbReference>
<dbReference type="Pfam" id="PF00498">
    <property type="entry name" value="FHA"/>
    <property type="match status" value="1"/>
</dbReference>
<dbReference type="InterPro" id="IPR011009">
    <property type="entry name" value="Kinase-like_dom_sf"/>
</dbReference>
<dbReference type="PROSITE" id="PS00108">
    <property type="entry name" value="PROTEIN_KINASE_ST"/>
    <property type="match status" value="1"/>
</dbReference>
<evidence type="ECO:0000313" key="7">
    <source>
        <dbReference type="EMBL" id="SPO02998.1"/>
    </source>
</evidence>
<feature type="domain" description="Protein kinase" evidence="6">
    <location>
        <begin position="38"/>
        <end position="389"/>
    </location>
</feature>
<accession>A0AAE8SVR7</accession>
<sequence length="659" mass="73767">MAHQRDMFNPDGDVIGTIIICVTDGSYYSGPNEVPLYRFKSVTIGRGERNDISLDTDDVSRHQCEIFAVTFDREVSRAPTIYVRDRQSTNRTFVFRRDDQFDITGENGVEPSAWLLEPGVQISFGRYLVEVIQRYKQIMREGFLRFQVQEIEQFKDEFEITDIILGTGGQGQVRLAYHVQTGKQVCVKMVNLVETIGKLGSEGGRWASRVKQEADYLSKLDHELQWVMRQVVGGLKYIHARGLVHRDLKPENILFAVAPKAGYRICISDFGCAAIHGRRRLTSFVGTENYQAPEIIRGDSDQDPSVDMWALGILALHLACRNQGMDVSVVQAFSHRTMPNQAEIDSLLRNMARDGNAFSRATFDFVSACLQVDPRRRIKAEEATRHPILTHNDGVFRALEELRNRGSPGVSPLVEMGRELRDVAPGWRIGMKSIPPPRSDSAAQRLYGIAHAGRSSRPSENPYTRGPPAAATLRATVCPHGLVHVHSHPQAQEQPEPQPQSKLQKKKKKAKAQTYRDPASPYTPRTPAEPQNPFRMSPHTAAEAVTLRRAAPQVSPTRNPRQAYISPQLSDRTIPIHNPRPQRPPVWSIFNKAAEGAYSAARTRDGEEEKPQGGGPSAGYAASFGMEEKVGRPVAPTDPGPWDRDVKGRNTPYPRFSRE</sequence>
<reference evidence="7" key="1">
    <citation type="submission" date="2018-03" db="EMBL/GenBank/DDBJ databases">
        <authorList>
            <person name="Guldener U."/>
        </authorList>
    </citation>
    <scope>NUCLEOTIDE SEQUENCE</scope>
</reference>
<dbReference type="PROSITE" id="PS50006">
    <property type="entry name" value="FHA_DOMAIN"/>
    <property type="match status" value="1"/>
</dbReference>
<comment type="similarity">
    <text evidence="1">Belongs to the protein kinase superfamily. CAMK Ser/Thr protein kinase family. CHEK2 subfamily.</text>
</comment>
<dbReference type="Gene3D" id="3.30.200.20">
    <property type="entry name" value="Phosphorylase Kinase, domain 1"/>
    <property type="match status" value="1"/>
</dbReference>
<dbReference type="PANTHER" id="PTHR44167:SF29">
    <property type="entry name" value="SERINE_THREONINE PROTEIN KINASE-43"/>
    <property type="match status" value="1"/>
</dbReference>
<dbReference type="GO" id="GO:0005634">
    <property type="term" value="C:nucleus"/>
    <property type="evidence" value="ECO:0007669"/>
    <property type="project" value="TreeGrafter"/>
</dbReference>
<gene>
    <name evidence="7" type="ORF">DNG_05679</name>
</gene>
<dbReference type="GO" id="GO:0005524">
    <property type="term" value="F:ATP binding"/>
    <property type="evidence" value="ECO:0007669"/>
    <property type="project" value="InterPro"/>
</dbReference>
<dbReference type="SUPFAM" id="SSF56112">
    <property type="entry name" value="Protein kinase-like (PK-like)"/>
    <property type="match status" value="1"/>
</dbReference>
<dbReference type="GO" id="GO:0051598">
    <property type="term" value="P:meiotic recombination checkpoint signaling"/>
    <property type="evidence" value="ECO:0007669"/>
    <property type="project" value="TreeGrafter"/>
</dbReference>
<dbReference type="SMART" id="SM00240">
    <property type="entry name" value="FHA"/>
    <property type="match status" value="1"/>
</dbReference>
<protein>
    <recommendedName>
        <fullName evidence="9">Pkinase domain-containing protein</fullName>
    </recommendedName>
</protein>
<dbReference type="EMBL" id="ONZQ02000007">
    <property type="protein sequence ID" value="SPO02998.1"/>
    <property type="molecule type" value="Genomic_DNA"/>
</dbReference>
<evidence type="ECO:0000256" key="1">
    <source>
        <dbReference type="ARBA" id="ARBA00005575"/>
    </source>
</evidence>
<evidence type="ECO:0000259" key="5">
    <source>
        <dbReference type="PROSITE" id="PS50006"/>
    </source>
</evidence>
<feature type="compositionally biased region" description="Basic and acidic residues" evidence="4">
    <location>
        <begin position="602"/>
        <end position="611"/>
    </location>
</feature>
<dbReference type="SMART" id="SM00220">
    <property type="entry name" value="S_TKc"/>
    <property type="match status" value="1"/>
</dbReference>
<dbReference type="AlphaFoldDB" id="A0AAE8SVR7"/>
<evidence type="ECO:0000256" key="4">
    <source>
        <dbReference type="SAM" id="MobiDB-lite"/>
    </source>
</evidence>
<keyword evidence="8" id="KW-1185">Reference proteome</keyword>
<dbReference type="GO" id="GO:0005737">
    <property type="term" value="C:cytoplasm"/>
    <property type="evidence" value="ECO:0007669"/>
    <property type="project" value="TreeGrafter"/>
</dbReference>
<dbReference type="InterPro" id="IPR000253">
    <property type="entry name" value="FHA_dom"/>
</dbReference>